<protein>
    <submittedName>
        <fullName evidence="5">Tetratricopeptide repeat domain 34</fullName>
    </submittedName>
</protein>
<dbReference type="PANTHER" id="PTHR44874:SF1">
    <property type="entry name" value="TETRATRICOPEPTIDE REPEAT PROTEIN 34"/>
    <property type="match status" value="1"/>
</dbReference>
<feature type="signal peptide" evidence="4">
    <location>
        <begin position="1"/>
        <end position="20"/>
    </location>
</feature>
<dbReference type="Ensembl" id="ENSDLAT00005072861.1">
    <property type="protein sequence ID" value="ENSDLAP00005074818.1"/>
    <property type="gene ID" value="ENSDLAG00005005741.2"/>
</dbReference>
<keyword evidence="3" id="KW-0812">Transmembrane</keyword>
<name>A0A8P4G8U9_DICLA</name>
<keyword evidence="3" id="KW-1133">Transmembrane helix</keyword>
<evidence type="ECO:0000256" key="1">
    <source>
        <dbReference type="PROSITE-ProRule" id="PRU00339"/>
    </source>
</evidence>
<dbReference type="InterPro" id="IPR011990">
    <property type="entry name" value="TPR-like_helical_dom_sf"/>
</dbReference>
<feature type="transmembrane region" description="Helical" evidence="3">
    <location>
        <begin position="215"/>
        <end position="233"/>
    </location>
</feature>
<proteinExistence type="predicted"/>
<evidence type="ECO:0000256" key="4">
    <source>
        <dbReference type="SAM" id="SignalP"/>
    </source>
</evidence>
<dbReference type="Pfam" id="PF13174">
    <property type="entry name" value="TPR_6"/>
    <property type="match status" value="1"/>
</dbReference>
<feature type="transmembrane region" description="Helical" evidence="3">
    <location>
        <begin position="102"/>
        <end position="122"/>
    </location>
</feature>
<dbReference type="SUPFAM" id="SSF48452">
    <property type="entry name" value="TPR-like"/>
    <property type="match status" value="2"/>
</dbReference>
<evidence type="ECO:0000256" key="2">
    <source>
        <dbReference type="SAM" id="MobiDB-lite"/>
    </source>
</evidence>
<keyword evidence="3" id="KW-0472">Membrane</keyword>
<accession>A0A8P4G8U9</accession>
<dbReference type="Proteomes" id="UP000694389">
    <property type="component" value="Unassembled WGS sequence"/>
</dbReference>
<organism evidence="5 6">
    <name type="scientific">Dicentrarchus labrax</name>
    <name type="common">European seabass</name>
    <name type="synonym">Morone labrax</name>
    <dbReference type="NCBI Taxonomy" id="13489"/>
    <lineage>
        <taxon>Eukaryota</taxon>
        <taxon>Metazoa</taxon>
        <taxon>Chordata</taxon>
        <taxon>Craniata</taxon>
        <taxon>Vertebrata</taxon>
        <taxon>Euteleostomi</taxon>
        <taxon>Actinopterygii</taxon>
        <taxon>Neopterygii</taxon>
        <taxon>Teleostei</taxon>
        <taxon>Neoteleostei</taxon>
        <taxon>Acanthomorphata</taxon>
        <taxon>Eupercaria</taxon>
        <taxon>Moronidae</taxon>
        <taxon>Dicentrarchus</taxon>
    </lineage>
</organism>
<dbReference type="PROSITE" id="PS50005">
    <property type="entry name" value="TPR"/>
    <property type="match status" value="1"/>
</dbReference>
<evidence type="ECO:0000313" key="6">
    <source>
        <dbReference type="Proteomes" id="UP000694389"/>
    </source>
</evidence>
<feature type="region of interest" description="Disordered" evidence="2">
    <location>
        <begin position="759"/>
        <end position="794"/>
    </location>
</feature>
<evidence type="ECO:0000256" key="3">
    <source>
        <dbReference type="SAM" id="Phobius"/>
    </source>
</evidence>
<dbReference type="InterPro" id="IPR042161">
    <property type="entry name" value="TTC34"/>
</dbReference>
<sequence length="1330" mass="146461">MVLDCAVSLLVFHYFFRAKCLKDPECKRNCLNLSTTPTTTPTTPPSTPPSTPPTTPPSATPSTTPSATPSTTPSTTPSATSSATPSTTQSTPPSSPSQSLPWLFLMGVLVTFMLLFWLLLLFTRNSLRYPHYCSCWSVNKDLQPPPEDPKFNEHCSHQDGSPTTLTFTISEETPMMSLNLSPATPEHPAHVSPLLPDAKHKGDLHGEQVAREKRLYRACCLIMTAVVGPGVTVSELCEEGDKFLEARELERATSLYMSAFRTHAASTVSHMRKLKSSLGGVISTLEGWLDSHAENPPAEGLNKGLAAVFLSTLCPNNLSATIFKMESLLQSGGHGCEEIYARCTALLEGKRNSHSQCATDMVLEITRALACLLSEPHGIKGLKLYLKAYQSNKSEIVKLVKSRQAQHLPKIVRAFTDQMLHIHPSLMFDSESAVTTKENDELDAEDSSTVVEFLLAIAPGYREVQELQAAYLFLTGRFGDSAEMYSALLRHGHCQKKSESTDKSFQDTPEKRAGLFISRAAAFLSAGGRTAEACRDLGEAFEIHPATARIYFQKLFTDHGTGVAARNHLRQQAERGLSGYRERVLIRPDLRSTEGVELLDPVITQLRTLCHLEPGGGGRQLRVRLADCLLLRGEHKEALSICSQLVAAQGQQSYQNTVQVLRGYARLLSDDHKGALEDFQAVIEHDAPHPSSCVRALCGRGLLRMMGGLNYLTALDYVTASRLQPQETALTVRCLVPWNYRGLLFTVLLEQGRVMLEGTGENVSKSSPSEDSEQSRQGDQLQPPSKRDNDRSGTPAGVQSLAVLLMELQPGADGSQILAADALYQLGRVEEAYRLLLSIGSTSPRAPVLARLALLQLHRGFFYDTNQLLKKLIQCGDTSCLRPLLAVAQQKDRALLQAHCHSAAKRILEGTRDESAVREAVAYLSIAIMASGGEAADSLLERGRCYALLGQRKTAIFDFSAILKEHPKHVRALCGRGFTYLMLNQQKECTQDILAALQINTDIVTKDILSLKDKARKLVCDWLHQFCRTNLSDILAASSVPCHEEQLREAFIIGGALMRTDCRDPRWHLLYVDILLAKGEVKAAGAHLCQVFGQEPRDALAQARVGVVEAWQQNYRSAARRLSKVSEKDSSSLDFLLALIPFNQRKRVAQAAAQEASSVSSGGQWDQALTLLTVAVQAVGNHRLQYLRQRAACLAQLGLHERAITDLDRVIQRHGVSDSSSDDPQFWVEDLCRRGRSLVLCSREGTALEDFTRALELHRNQTIQCVEAGLGRLRLAECFLRVALQHYGEQQLSKASTLIECGLIVDSENAELRRLRAKVKREVTSPCNVN</sequence>
<evidence type="ECO:0000313" key="5">
    <source>
        <dbReference type="Ensembl" id="ENSDLAP00005074818.1"/>
    </source>
</evidence>
<reference evidence="5" key="1">
    <citation type="submission" date="2025-08" db="UniProtKB">
        <authorList>
            <consortium name="Ensembl"/>
        </authorList>
    </citation>
    <scope>IDENTIFICATION</scope>
</reference>
<dbReference type="SMART" id="SM00028">
    <property type="entry name" value="TPR"/>
    <property type="match status" value="8"/>
</dbReference>
<feature type="compositionally biased region" description="Low complexity" evidence="2">
    <location>
        <begin position="60"/>
        <end position="96"/>
    </location>
</feature>
<reference evidence="5" key="2">
    <citation type="submission" date="2025-09" db="UniProtKB">
        <authorList>
            <consortium name="Ensembl"/>
        </authorList>
    </citation>
    <scope>IDENTIFICATION</scope>
</reference>
<keyword evidence="1" id="KW-0802">TPR repeat</keyword>
<feature type="chain" id="PRO_5035888133" evidence="4">
    <location>
        <begin position="21"/>
        <end position="1330"/>
    </location>
</feature>
<keyword evidence="6" id="KW-1185">Reference proteome</keyword>
<keyword evidence="4" id="KW-0732">Signal</keyword>
<feature type="compositionally biased region" description="Pro residues" evidence="2">
    <location>
        <begin position="42"/>
        <end position="59"/>
    </location>
</feature>
<dbReference type="Gene3D" id="1.25.40.10">
    <property type="entry name" value="Tetratricopeptide repeat domain"/>
    <property type="match status" value="3"/>
</dbReference>
<dbReference type="PANTHER" id="PTHR44874">
    <property type="entry name" value="TETRATRICOPEPTIDE REPEAT PROTEIN 34"/>
    <property type="match status" value="1"/>
</dbReference>
<dbReference type="InterPro" id="IPR019734">
    <property type="entry name" value="TPR_rpt"/>
</dbReference>
<feature type="repeat" description="TPR" evidence="1">
    <location>
        <begin position="936"/>
        <end position="969"/>
    </location>
</feature>
<dbReference type="GeneTree" id="ENSGT00390000003047"/>
<feature type="region of interest" description="Disordered" evidence="2">
    <location>
        <begin position="33"/>
        <end position="96"/>
    </location>
</feature>